<accession>A0A2S4KLK9</accession>
<organism evidence="1 2">
    <name type="scientific">Tolypocladium paradoxum</name>
    <dbReference type="NCBI Taxonomy" id="94208"/>
    <lineage>
        <taxon>Eukaryota</taxon>
        <taxon>Fungi</taxon>
        <taxon>Dikarya</taxon>
        <taxon>Ascomycota</taxon>
        <taxon>Pezizomycotina</taxon>
        <taxon>Sordariomycetes</taxon>
        <taxon>Hypocreomycetidae</taxon>
        <taxon>Hypocreales</taxon>
        <taxon>Ophiocordycipitaceae</taxon>
        <taxon>Tolypocladium</taxon>
    </lineage>
</organism>
<sequence length="22" mass="2505">MAAPPEATIRNFNGIWRMSKTL</sequence>
<comment type="caution">
    <text evidence="1">The sequence shown here is derived from an EMBL/GenBank/DDBJ whole genome shotgun (WGS) entry which is preliminary data.</text>
</comment>
<gene>
    <name evidence="1" type="ORF">TPAR_08683</name>
</gene>
<proteinExistence type="predicted"/>
<evidence type="ECO:0000313" key="2">
    <source>
        <dbReference type="Proteomes" id="UP000237481"/>
    </source>
</evidence>
<evidence type="ECO:0000313" key="1">
    <source>
        <dbReference type="EMBL" id="POR31072.1"/>
    </source>
</evidence>
<protein>
    <submittedName>
        <fullName evidence="1">Uncharacterized protein</fullName>
    </submittedName>
</protein>
<dbReference type="AlphaFoldDB" id="A0A2S4KLK9"/>
<name>A0A2S4KLK9_9HYPO</name>
<keyword evidence="2" id="KW-1185">Reference proteome</keyword>
<reference evidence="1 2" key="1">
    <citation type="submission" date="2018-01" db="EMBL/GenBank/DDBJ databases">
        <title>Harnessing the power of phylogenomics to disentangle the directionality and signatures of interkingdom host jumping in the parasitic fungal genus Tolypocladium.</title>
        <authorList>
            <person name="Quandt C.A."/>
            <person name="Patterson W."/>
            <person name="Spatafora J.W."/>
        </authorList>
    </citation>
    <scope>NUCLEOTIDE SEQUENCE [LARGE SCALE GENOMIC DNA]</scope>
    <source>
        <strain evidence="1 2">NRBC 100945</strain>
    </source>
</reference>
<dbReference type="EMBL" id="PKSG01001104">
    <property type="protein sequence ID" value="POR31072.1"/>
    <property type="molecule type" value="Genomic_DNA"/>
</dbReference>
<dbReference type="Proteomes" id="UP000237481">
    <property type="component" value="Unassembled WGS sequence"/>
</dbReference>